<protein>
    <submittedName>
        <fullName evidence="2">Uncharacterized protein</fullName>
    </submittedName>
</protein>
<dbReference type="STRING" id="630515.SAMN04489812_0465"/>
<dbReference type="AlphaFoldDB" id="A0A1H1NC58"/>
<feature type="compositionally biased region" description="Acidic residues" evidence="1">
    <location>
        <begin position="102"/>
        <end position="149"/>
    </location>
</feature>
<sequence>MNTGAKVAAAVSAGYLLGRTKKLKLAIAVGLILAGRKLPKDPLELAGQGLKTLQQSDQFAGLREQVTGSLADAGKRAASHSAEQWLGKMTDRLRDGTPSSESESEEDEADDQDAGAEDDDTDQSQEDVNQSEDDMTDSNQDDDDSDSDSDQSGRSRSSSAKTGSARSHQSGGSTAKKPSSRRKSSSTKQSAKES</sequence>
<feature type="region of interest" description="Disordered" evidence="1">
    <location>
        <begin position="70"/>
        <end position="194"/>
    </location>
</feature>
<keyword evidence="3" id="KW-1185">Reference proteome</keyword>
<organism evidence="2 3">
    <name type="scientific">Microlunatus soli</name>
    <dbReference type="NCBI Taxonomy" id="630515"/>
    <lineage>
        <taxon>Bacteria</taxon>
        <taxon>Bacillati</taxon>
        <taxon>Actinomycetota</taxon>
        <taxon>Actinomycetes</taxon>
        <taxon>Propionibacteriales</taxon>
        <taxon>Propionibacteriaceae</taxon>
        <taxon>Microlunatus</taxon>
    </lineage>
</organism>
<dbReference type="EMBL" id="LT629772">
    <property type="protein sequence ID" value="SDR96512.1"/>
    <property type="molecule type" value="Genomic_DNA"/>
</dbReference>
<proteinExistence type="predicted"/>
<dbReference type="RefSeq" id="WP_091519241.1">
    <property type="nucleotide sequence ID" value="NZ_LT629772.1"/>
</dbReference>
<evidence type="ECO:0000256" key="1">
    <source>
        <dbReference type="SAM" id="MobiDB-lite"/>
    </source>
</evidence>
<feature type="compositionally biased region" description="Low complexity" evidence="1">
    <location>
        <begin position="150"/>
        <end position="159"/>
    </location>
</feature>
<dbReference type="Proteomes" id="UP000199103">
    <property type="component" value="Chromosome I"/>
</dbReference>
<feature type="compositionally biased region" description="Polar residues" evidence="1">
    <location>
        <begin position="160"/>
        <end position="172"/>
    </location>
</feature>
<evidence type="ECO:0000313" key="3">
    <source>
        <dbReference type="Proteomes" id="UP000199103"/>
    </source>
</evidence>
<reference evidence="2 3" key="1">
    <citation type="submission" date="2016-10" db="EMBL/GenBank/DDBJ databases">
        <authorList>
            <person name="de Groot N.N."/>
        </authorList>
    </citation>
    <scope>NUCLEOTIDE SEQUENCE [LARGE SCALE GENOMIC DNA]</scope>
    <source>
        <strain evidence="2 3">DSM 21800</strain>
    </source>
</reference>
<gene>
    <name evidence="2" type="ORF">SAMN04489812_0465</name>
</gene>
<dbReference type="OrthoDB" id="4966929at2"/>
<evidence type="ECO:0000313" key="2">
    <source>
        <dbReference type="EMBL" id="SDR96512.1"/>
    </source>
</evidence>
<name>A0A1H1NC58_9ACTN</name>
<accession>A0A1H1NC58</accession>